<gene>
    <name evidence="1" type="ORF">L195_g043816</name>
</gene>
<dbReference type="Proteomes" id="UP000236291">
    <property type="component" value="Unassembled WGS sequence"/>
</dbReference>
<evidence type="ECO:0000313" key="2">
    <source>
        <dbReference type="Proteomes" id="UP000236291"/>
    </source>
</evidence>
<accession>A0A2K3MAB7</accession>
<dbReference type="AlphaFoldDB" id="A0A2K3MAB7"/>
<protein>
    <submittedName>
        <fullName evidence="1">Uncharacterized protein</fullName>
    </submittedName>
</protein>
<reference evidence="1 2" key="2">
    <citation type="journal article" date="2017" name="Front. Plant Sci.">
        <title>Gene Classification and Mining of Molecular Markers Useful in Red Clover (Trifolium pratense) Breeding.</title>
        <authorList>
            <person name="Istvanek J."/>
            <person name="Dluhosova J."/>
            <person name="Dluhos P."/>
            <person name="Patkova L."/>
            <person name="Nedelnik J."/>
            <person name="Repkova J."/>
        </authorList>
    </citation>
    <scope>NUCLEOTIDE SEQUENCE [LARGE SCALE GENOMIC DNA]</scope>
    <source>
        <strain evidence="2">cv. Tatra</strain>
        <tissue evidence="1">Young leaves</tissue>
    </source>
</reference>
<evidence type="ECO:0000313" key="1">
    <source>
        <dbReference type="EMBL" id="PNX87722.1"/>
    </source>
</evidence>
<name>A0A2K3MAB7_TRIPR</name>
<proteinExistence type="predicted"/>
<comment type="caution">
    <text evidence="1">The sequence shown here is derived from an EMBL/GenBank/DDBJ whole genome shotgun (WGS) entry which is preliminary data.</text>
</comment>
<organism evidence="1 2">
    <name type="scientific">Trifolium pratense</name>
    <name type="common">Red clover</name>
    <dbReference type="NCBI Taxonomy" id="57577"/>
    <lineage>
        <taxon>Eukaryota</taxon>
        <taxon>Viridiplantae</taxon>
        <taxon>Streptophyta</taxon>
        <taxon>Embryophyta</taxon>
        <taxon>Tracheophyta</taxon>
        <taxon>Spermatophyta</taxon>
        <taxon>Magnoliopsida</taxon>
        <taxon>eudicotyledons</taxon>
        <taxon>Gunneridae</taxon>
        <taxon>Pentapetalae</taxon>
        <taxon>rosids</taxon>
        <taxon>fabids</taxon>
        <taxon>Fabales</taxon>
        <taxon>Fabaceae</taxon>
        <taxon>Papilionoideae</taxon>
        <taxon>50 kb inversion clade</taxon>
        <taxon>NPAAA clade</taxon>
        <taxon>Hologalegina</taxon>
        <taxon>IRL clade</taxon>
        <taxon>Trifolieae</taxon>
        <taxon>Trifolium</taxon>
    </lineage>
</organism>
<reference evidence="1 2" key="1">
    <citation type="journal article" date="2014" name="Am. J. Bot.">
        <title>Genome assembly and annotation for red clover (Trifolium pratense; Fabaceae).</title>
        <authorList>
            <person name="Istvanek J."/>
            <person name="Jaros M."/>
            <person name="Krenek A."/>
            <person name="Repkova J."/>
        </authorList>
    </citation>
    <scope>NUCLEOTIDE SEQUENCE [LARGE SCALE GENOMIC DNA]</scope>
    <source>
        <strain evidence="2">cv. Tatra</strain>
        <tissue evidence="1">Young leaves</tissue>
    </source>
</reference>
<sequence>MSASDFSATFTTTPFRNLSSSSYYITTSSKVSFKLQRHVSNGETRRSFRVVRISASSLWPNTDSAVTPPSPAESNGALEVNGAVDSRYSFLKCDGSKTVHAGTSFIFSK</sequence>
<dbReference type="EMBL" id="ASHM01054598">
    <property type="protein sequence ID" value="PNX87722.1"/>
    <property type="molecule type" value="Genomic_DNA"/>
</dbReference>